<organism evidence="1 2">
    <name type="scientific">Pararge aegeria aegeria</name>
    <dbReference type="NCBI Taxonomy" id="348720"/>
    <lineage>
        <taxon>Eukaryota</taxon>
        <taxon>Metazoa</taxon>
        <taxon>Ecdysozoa</taxon>
        <taxon>Arthropoda</taxon>
        <taxon>Hexapoda</taxon>
        <taxon>Insecta</taxon>
        <taxon>Pterygota</taxon>
        <taxon>Neoptera</taxon>
        <taxon>Endopterygota</taxon>
        <taxon>Lepidoptera</taxon>
        <taxon>Glossata</taxon>
        <taxon>Ditrysia</taxon>
        <taxon>Papilionoidea</taxon>
        <taxon>Nymphalidae</taxon>
        <taxon>Satyrinae</taxon>
        <taxon>Satyrini</taxon>
        <taxon>Parargina</taxon>
        <taxon>Pararge</taxon>
    </lineage>
</organism>
<comment type="caution">
    <text evidence="1">The sequence shown here is derived from an EMBL/GenBank/DDBJ whole genome shotgun (WGS) entry which is preliminary data.</text>
</comment>
<name>A0A8S4QCQ2_9NEOP</name>
<proteinExistence type="predicted"/>
<keyword evidence="2" id="KW-1185">Reference proteome</keyword>
<evidence type="ECO:0000313" key="1">
    <source>
        <dbReference type="EMBL" id="CAH2207424.1"/>
    </source>
</evidence>
<protein>
    <submittedName>
        <fullName evidence="1">Jg27312 protein</fullName>
    </submittedName>
</protein>
<feature type="non-terminal residue" evidence="1">
    <location>
        <position position="33"/>
    </location>
</feature>
<accession>A0A8S4QCQ2</accession>
<dbReference type="Proteomes" id="UP000838756">
    <property type="component" value="Unassembled WGS sequence"/>
</dbReference>
<gene>
    <name evidence="1" type="primary">jg27312</name>
    <name evidence="1" type="ORF">PAEG_LOCUS46</name>
</gene>
<sequence length="33" mass="3912">MDYEKDLKKPKKWGIQSALKRMLTGRRLSKTCT</sequence>
<dbReference type="EMBL" id="CAKXAJ010000139">
    <property type="protein sequence ID" value="CAH2207424.1"/>
    <property type="molecule type" value="Genomic_DNA"/>
</dbReference>
<reference evidence="1" key="1">
    <citation type="submission" date="2022-03" db="EMBL/GenBank/DDBJ databases">
        <authorList>
            <person name="Lindestad O."/>
        </authorList>
    </citation>
    <scope>NUCLEOTIDE SEQUENCE</scope>
</reference>
<dbReference type="AlphaFoldDB" id="A0A8S4QCQ2"/>
<evidence type="ECO:0000313" key="2">
    <source>
        <dbReference type="Proteomes" id="UP000838756"/>
    </source>
</evidence>